<feature type="compositionally biased region" description="Polar residues" evidence="1">
    <location>
        <begin position="62"/>
        <end position="77"/>
    </location>
</feature>
<feature type="region of interest" description="Disordered" evidence="1">
    <location>
        <begin position="54"/>
        <end position="99"/>
    </location>
</feature>
<evidence type="ECO:0000259" key="2">
    <source>
        <dbReference type="Pfam" id="PF22936"/>
    </source>
</evidence>
<dbReference type="Pfam" id="PF22936">
    <property type="entry name" value="Pol_BBD"/>
    <property type="match status" value="1"/>
</dbReference>
<evidence type="ECO:0000313" key="4">
    <source>
        <dbReference type="Proteomes" id="UP001443914"/>
    </source>
</evidence>
<dbReference type="Pfam" id="PF14223">
    <property type="entry name" value="Retrotran_gag_2"/>
    <property type="match status" value="1"/>
</dbReference>
<reference evidence="3" key="1">
    <citation type="submission" date="2024-03" db="EMBL/GenBank/DDBJ databases">
        <title>WGS assembly of Saponaria officinalis var. Norfolk2.</title>
        <authorList>
            <person name="Jenkins J."/>
            <person name="Shu S."/>
            <person name="Grimwood J."/>
            <person name="Barry K."/>
            <person name="Goodstein D."/>
            <person name="Schmutz J."/>
            <person name="Leebens-Mack J."/>
            <person name="Osbourn A."/>
        </authorList>
    </citation>
    <scope>NUCLEOTIDE SEQUENCE [LARGE SCALE GENOMIC DNA]</scope>
    <source>
        <strain evidence="3">JIC</strain>
    </source>
</reference>
<dbReference type="Proteomes" id="UP001443914">
    <property type="component" value="Unassembled WGS sequence"/>
</dbReference>
<protein>
    <recommendedName>
        <fullName evidence="2">Retrovirus-related Pol polyprotein from transposon TNT 1-94-like beta-barrel domain-containing protein</fullName>
    </recommendedName>
</protein>
<dbReference type="EMBL" id="JBDFQZ010000001">
    <property type="protein sequence ID" value="KAK9756042.1"/>
    <property type="molecule type" value="Genomic_DNA"/>
</dbReference>
<gene>
    <name evidence="3" type="ORF">RND81_01G069200</name>
</gene>
<name>A0AAW1N945_SAPOF</name>
<evidence type="ECO:0000256" key="1">
    <source>
        <dbReference type="SAM" id="MobiDB-lite"/>
    </source>
</evidence>
<dbReference type="InterPro" id="IPR054722">
    <property type="entry name" value="PolX-like_BBD"/>
</dbReference>
<organism evidence="3 4">
    <name type="scientific">Saponaria officinalis</name>
    <name type="common">Common soapwort</name>
    <name type="synonym">Lychnis saponaria</name>
    <dbReference type="NCBI Taxonomy" id="3572"/>
    <lineage>
        <taxon>Eukaryota</taxon>
        <taxon>Viridiplantae</taxon>
        <taxon>Streptophyta</taxon>
        <taxon>Embryophyta</taxon>
        <taxon>Tracheophyta</taxon>
        <taxon>Spermatophyta</taxon>
        <taxon>Magnoliopsida</taxon>
        <taxon>eudicotyledons</taxon>
        <taxon>Gunneridae</taxon>
        <taxon>Pentapetalae</taxon>
        <taxon>Caryophyllales</taxon>
        <taxon>Caryophyllaceae</taxon>
        <taxon>Caryophylleae</taxon>
        <taxon>Saponaria</taxon>
    </lineage>
</organism>
<accession>A0AAW1N945</accession>
<comment type="caution">
    <text evidence="3">The sequence shown here is derived from an EMBL/GenBank/DDBJ whole genome shotgun (WGS) entry which is preliminary data.</text>
</comment>
<proteinExistence type="predicted"/>
<feature type="domain" description="Retrovirus-related Pol polyprotein from transposon TNT 1-94-like beta-barrel" evidence="2">
    <location>
        <begin position="161"/>
        <end position="223"/>
    </location>
</feature>
<dbReference type="AlphaFoldDB" id="A0AAW1N945"/>
<sequence length="231" mass="25969">MVTNGENITDERDVQKIIRSLNGDFDNVVSAIEEAHDLSTLSIERLLGSLSAQERRMRQRGKSSNSEHALQSTTNITKHVGCHGGRGRGRGRERGGNNFSYRKYKNVDINSTRDHKRTSFVRRDKSKVQCHRSERDNVVEAEETLVLACREGPDAESGSIWYLDTGCNNHMTGNKELLSYLDESVQGEVSFGNKSKVLVKGKENINIQSKNGTNVTIADVYYVYLGYFGIY</sequence>
<evidence type="ECO:0000313" key="3">
    <source>
        <dbReference type="EMBL" id="KAK9756042.1"/>
    </source>
</evidence>
<keyword evidence="4" id="KW-1185">Reference proteome</keyword>